<comment type="caution">
    <text evidence="1">The sequence shown here is derived from an EMBL/GenBank/DDBJ whole genome shotgun (WGS) entry which is preliminary data.</text>
</comment>
<dbReference type="AlphaFoldDB" id="A0AAW1S9W4"/>
<proteinExistence type="predicted"/>
<reference evidence="1 2" key="1">
    <citation type="journal article" date="2024" name="Nat. Commun.">
        <title>Phylogenomics reveals the evolutionary origins of lichenization in chlorophyte algae.</title>
        <authorList>
            <person name="Puginier C."/>
            <person name="Libourel C."/>
            <person name="Otte J."/>
            <person name="Skaloud P."/>
            <person name="Haon M."/>
            <person name="Grisel S."/>
            <person name="Petersen M."/>
            <person name="Berrin J.G."/>
            <person name="Delaux P.M."/>
            <person name="Dal Grande F."/>
            <person name="Keller J."/>
        </authorList>
    </citation>
    <scope>NUCLEOTIDE SEQUENCE [LARGE SCALE GENOMIC DNA]</scope>
    <source>
        <strain evidence="1 2">SAG 2145</strain>
    </source>
</reference>
<dbReference type="EMBL" id="JALJOS010000002">
    <property type="protein sequence ID" value="KAK9842704.1"/>
    <property type="molecule type" value="Genomic_DNA"/>
</dbReference>
<keyword evidence="2" id="KW-1185">Reference proteome</keyword>
<name>A0AAW1S9W4_9CHLO</name>
<evidence type="ECO:0008006" key="3">
    <source>
        <dbReference type="Google" id="ProtNLM"/>
    </source>
</evidence>
<dbReference type="Proteomes" id="UP001438707">
    <property type="component" value="Unassembled WGS sequence"/>
</dbReference>
<protein>
    <recommendedName>
        <fullName evidence="3">Dipeptidylpeptidase IV N-terminal domain-containing protein</fullName>
    </recommendedName>
</protein>
<gene>
    <name evidence="1" type="ORF">WJX74_000906</name>
</gene>
<evidence type="ECO:0000313" key="2">
    <source>
        <dbReference type="Proteomes" id="UP001438707"/>
    </source>
</evidence>
<organism evidence="1 2">
    <name type="scientific">Apatococcus lobatus</name>
    <dbReference type="NCBI Taxonomy" id="904363"/>
    <lineage>
        <taxon>Eukaryota</taxon>
        <taxon>Viridiplantae</taxon>
        <taxon>Chlorophyta</taxon>
        <taxon>core chlorophytes</taxon>
        <taxon>Trebouxiophyceae</taxon>
        <taxon>Chlorellales</taxon>
        <taxon>Chlorellaceae</taxon>
        <taxon>Apatococcus</taxon>
    </lineage>
</organism>
<sequence length="104" mass="11533">MDIYDLKERSVLCSRDKGSCPKRLSLSPSGKYFTMPHAADVRVYSNDGVLEAVLESELPATKISWGQVAWSPDELRLSFWPSGAPSTLCLFEIQGWALPRSIAT</sequence>
<accession>A0AAW1S9W4</accession>
<evidence type="ECO:0000313" key="1">
    <source>
        <dbReference type="EMBL" id="KAK9842704.1"/>
    </source>
</evidence>